<keyword evidence="12 15" id="KW-0503">Monooxygenase</keyword>
<dbReference type="InterPro" id="IPR001128">
    <property type="entry name" value="Cyt_P450"/>
</dbReference>
<keyword evidence="8" id="KW-0256">Endoplasmic reticulum</keyword>
<keyword evidence="6 14" id="KW-0349">Heme</keyword>
<dbReference type="InterPro" id="IPR002403">
    <property type="entry name" value="Cyt_P450_E_grp-IV"/>
</dbReference>
<keyword evidence="11 14" id="KW-0408">Iron</keyword>
<evidence type="ECO:0000256" key="5">
    <source>
        <dbReference type="ARBA" id="ARBA00010617"/>
    </source>
</evidence>
<dbReference type="GO" id="GO:0004497">
    <property type="term" value="F:monooxygenase activity"/>
    <property type="evidence" value="ECO:0007669"/>
    <property type="project" value="UniProtKB-KW"/>
</dbReference>
<evidence type="ECO:0000256" key="15">
    <source>
        <dbReference type="RuleBase" id="RU000461"/>
    </source>
</evidence>
<proteinExistence type="inferred from homology"/>
<comment type="subcellular location">
    <subcellularLocation>
        <location evidence="4">Endoplasmic reticulum membrane</location>
        <topology evidence="4">Peripheral membrane protein</topology>
    </subcellularLocation>
    <subcellularLocation>
        <location evidence="3">Microsome membrane</location>
        <topology evidence="3">Peripheral membrane protein</topology>
    </subcellularLocation>
</comment>
<dbReference type="PRINTS" id="PR00465">
    <property type="entry name" value="EP450IV"/>
</dbReference>
<keyword evidence="9" id="KW-0492">Microsome</keyword>
<dbReference type="GO" id="GO:0020037">
    <property type="term" value="F:heme binding"/>
    <property type="evidence" value="ECO:0007669"/>
    <property type="project" value="InterPro"/>
</dbReference>
<evidence type="ECO:0000256" key="3">
    <source>
        <dbReference type="ARBA" id="ARBA00004174"/>
    </source>
</evidence>
<evidence type="ECO:0008006" key="18">
    <source>
        <dbReference type="Google" id="ProtNLM"/>
    </source>
</evidence>
<evidence type="ECO:0000256" key="8">
    <source>
        <dbReference type="ARBA" id="ARBA00022824"/>
    </source>
</evidence>
<comment type="cofactor">
    <cofactor evidence="1 14">
        <name>heme</name>
        <dbReference type="ChEBI" id="CHEBI:30413"/>
    </cofactor>
</comment>
<evidence type="ECO:0000256" key="14">
    <source>
        <dbReference type="PIRSR" id="PIRSR602403-1"/>
    </source>
</evidence>
<dbReference type="SUPFAM" id="SSF48264">
    <property type="entry name" value="Cytochrome P450"/>
    <property type="match status" value="1"/>
</dbReference>
<evidence type="ECO:0000256" key="2">
    <source>
        <dbReference type="ARBA" id="ARBA00003690"/>
    </source>
</evidence>
<gene>
    <name evidence="16" type="ORF">OSB1V03_LOCUS2828</name>
</gene>
<keyword evidence="13" id="KW-0472">Membrane</keyword>
<dbReference type="GO" id="GO:0005506">
    <property type="term" value="F:iron ion binding"/>
    <property type="evidence" value="ECO:0007669"/>
    <property type="project" value="InterPro"/>
</dbReference>
<evidence type="ECO:0000256" key="7">
    <source>
        <dbReference type="ARBA" id="ARBA00022723"/>
    </source>
</evidence>
<evidence type="ECO:0000256" key="13">
    <source>
        <dbReference type="ARBA" id="ARBA00023136"/>
    </source>
</evidence>
<protein>
    <recommendedName>
        <fullName evidence="18">Cytochrome P450</fullName>
    </recommendedName>
</protein>
<dbReference type="FunFam" id="1.10.630.10:FF:000042">
    <property type="entry name" value="Cytochrome P450"/>
    <property type="match status" value="1"/>
</dbReference>
<evidence type="ECO:0000256" key="12">
    <source>
        <dbReference type="ARBA" id="ARBA00023033"/>
    </source>
</evidence>
<evidence type="ECO:0000256" key="1">
    <source>
        <dbReference type="ARBA" id="ARBA00001971"/>
    </source>
</evidence>
<comment type="similarity">
    <text evidence="5 15">Belongs to the cytochrome P450 family.</text>
</comment>
<evidence type="ECO:0000313" key="17">
    <source>
        <dbReference type="Proteomes" id="UP000759131"/>
    </source>
</evidence>
<comment type="function">
    <text evidence="2">May be involved in the metabolism of insect hormones and in the breakdown of synthetic insecticides.</text>
</comment>
<dbReference type="GO" id="GO:0016705">
    <property type="term" value="F:oxidoreductase activity, acting on paired donors, with incorporation or reduction of molecular oxygen"/>
    <property type="evidence" value="ECO:0007669"/>
    <property type="project" value="InterPro"/>
</dbReference>
<evidence type="ECO:0000256" key="4">
    <source>
        <dbReference type="ARBA" id="ARBA00004406"/>
    </source>
</evidence>
<dbReference type="InterPro" id="IPR017972">
    <property type="entry name" value="Cyt_P450_CS"/>
</dbReference>
<dbReference type="GO" id="GO:0005789">
    <property type="term" value="C:endoplasmic reticulum membrane"/>
    <property type="evidence" value="ECO:0007669"/>
    <property type="project" value="UniProtKB-SubCell"/>
</dbReference>
<evidence type="ECO:0000256" key="11">
    <source>
        <dbReference type="ARBA" id="ARBA00023004"/>
    </source>
</evidence>
<evidence type="ECO:0000256" key="6">
    <source>
        <dbReference type="ARBA" id="ARBA00022617"/>
    </source>
</evidence>
<evidence type="ECO:0000256" key="10">
    <source>
        <dbReference type="ARBA" id="ARBA00023002"/>
    </source>
</evidence>
<keyword evidence="7 14" id="KW-0479">Metal-binding</keyword>
<evidence type="ECO:0000256" key="9">
    <source>
        <dbReference type="ARBA" id="ARBA00022848"/>
    </source>
</evidence>
<dbReference type="Proteomes" id="UP000759131">
    <property type="component" value="Unassembled WGS sequence"/>
</dbReference>
<dbReference type="InterPro" id="IPR036396">
    <property type="entry name" value="Cyt_P450_sf"/>
</dbReference>
<dbReference type="EMBL" id="OC855630">
    <property type="protein sequence ID" value="CAD7622365.1"/>
    <property type="molecule type" value="Genomic_DNA"/>
</dbReference>
<dbReference type="InterPro" id="IPR050476">
    <property type="entry name" value="Insect_CytP450_Detox"/>
</dbReference>
<dbReference type="PANTHER" id="PTHR24292:SF54">
    <property type="entry name" value="CYP9F3-RELATED"/>
    <property type="match status" value="1"/>
</dbReference>
<evidence type="ECO:0000313" key="16">
    <source>
        <dbReference type="EMBL" id="CAD7622365.1"/>
    </source>
</evidence>
<dbReference type="Pfam" id="PF00067">
    <property type="entry name" value="p450"/>
    <property type="match status" value="2"/>
</dbReference>
<dbReference type="EMBL" id="CAJPIZ010001055">
    <property type="protein sequence ID" value="CAG2102795.1"/>
    <property type="molecule type" value="Genomic_DNA"/>
</dbReference>
<dbReference type="AlphaFoldDB" id="A0A7R9KGE6"/>
<organism evidence="16">
    <name type="scientific">Medioppia subpectinata</name>
    <dbReference type="NCBI Taxonomy" id="1979941"/>
    <lineage>
        <taxon>Eukaryota</taxon>
        <taxon>Metazoa</taxon>
        <taxon>Ecdysozoa</taxon>
        <taxon>Arthropoda</taxon>
        <taxon>Chelicerata</taxon>
        <taxon>Arachnida</taxon>
        <taxon>Acari</taxon>
        <taxon>Acariformes</taxon>
        <taxon>Sarcoptiformes</taxon>
        <taxon>Oribatida</taxon>
        <taxon>Brachypylina</taxon>
        <taxon>Oppioidea</taxon>
        <taxon>Oppiidae</taxon>
        <taxon>Medioppia</taxon>
    </lineage>
</organism>
<dbReference type="PRINTS" id="PR00385">
    <property type="entry name" value="P450"/>
</dbReference>
<dbReference type="Gene3D" id="1.10.630.10">
    <property type="entry name" value="Cytochrome P450"/>
    <property type="match status" value="1"/>
</dbReference>
<dbReference type="PROSITE" id="PS00086">
    <property type="entry name" value="CYTOCHROME_P450"/>
    <property type="match status" value="1"/>
</dbReference>
<sequence length="459" mass="52482">MCICSAFLGSQPVLMINDPELITQMNVTDFNKFVDRNKFVSGNGFNDRNIFNLIGDEWKQMRSVISPTFSSGKMRSMHPIIIEAVKRLEAYLATKAERKEEVSLKAVMSNLTMDVIASCAFGTRIDTHTDGHTSEFVTQAQRALGGNWRLWVFFLFTSIFPQLLKWTKFSPIDPGVERFFRDAVSSIAKRRKSEKVKPRDYLQLLIEAQDRGNGAHPSGPDTDDKLDTNAEQIFAETGGQALTGHKTSHPIISDDDFVTNSMIFLTAGFDTTSSLLSFLCYELAINELCQQRLYEEINKFCDDINYETISQMPYLEACVAETLRLYNPITTVGRIADEEYTVGDTGLTIPVGMFVAFDLHVLHHSPEYYPDPMRWDPERFMPENRHKLVPKTYMPFGTGPRNCVGMRFALMEAKTAIVQLVRRFRFRRSVNTTIPLKFKKFNFILDAEKDIKIEMKIRD</sequence>
<keyword evidence="17" id="KW-1185">Reference proteome</keyword>
<reference evidence="16" key="1">
    <citation type="submission" date="2020-11" db="EMBL/GenBank/DDBJ databases">
        <authorList>
            <person name="Tran Van P."/>
        </authorList>
    </citation>
    <scope>NUCLEOTIDE SEQUENCE</scope>
</reference>
<dbReference type="CDD" id="cd11056">
    <property type="entry name" value="CYP6-like"/>
    <property type="match status" value="1"/>
</dbReference>
<dbReference type="OrthoDB" id="2789670at2759"/>
<name>A0A7R9KGE6_9ACAR</name>
<feature type="binding site" description="axial binding residue" evidence="14">
    <location>
        <position position="403"/>
    </location>
    <ligand>
        <name>heme</name>
        <dbReference type="ChEBI" id="CHEBI:30413"/>
    </ligand>
    <ligandPart>
        <name>Fe</name>
        <dbReference type="ChEBI" id="CHEBI:18248"/>
    </ligandPart>
</feature>
<dbReference type="PANTHER" id="PTHR24292">
    <property type="entry name" value="CYTOCHROME P450"/>
    <property type="match status" value="1"/>
</dbReference>
<keyword evidence="10 15" id="KW-0560">Oxidoreductase</keyword>
<accession>A0A7R9KGE6</accession>